<evidence type="ECO:0000313" key="2">
    <source>
        <dbReference type="Proteomes" id="UP000005951"/>
    </source>
</evidence>
<sequence length="101" mass="11413">MKHEVATLDELEEGILRRVEAEGTVGEGRADGEYGLLSRSDVVVPLTRQVLEQVHVSMRTMVDVHVEGRAPRDSATRTTRSHLTSHDGRLLLWMLDHRTRS</sequence>
<evidence type="ECO:0000313" key="1">
    <source>
        <dbReference type="EMBL" id="EKT78287.1"/>
    </source>
</evidence>
<accession>K8XIY8</accession>
<gene>
    <name evidence="1" type="ORF">WSS_A33410</name>
</gene>
<protein>
    <submittedName>
        <fullName evidence="1">Uncharacterized protein</fullName>
    </submittedName>
</protein>
<dbReference type="AlphaFoldDB" id="K8XIY8"/>
<name>K8XIY8_RHOOP</name>
<comment type="caution">
    <text evidence="1">The sequence shown here is derived from an EMBL/GenBank/DDBJ whole genome shotgun (WGS) entry which is preliminary data.</text>
</comment>
<proteinExistence type="predicted"/>
<reference evidence="1 2" key="1">
    <citation type="journal article" date="2013" name="Genome Announc.">
        <title>Draft Genome Sequence of Rhodococcus opacus Strain M213 Shows a Diverse Catabolic Potential.</title>
        <authorList>
            <person name="Pathak A."/>
            <person name="Green S.J."/>
            <person name="Ogram A."/>
            <person name="Chauhan A."/>
        </authorList>
    </citation>
    <scope>NUCLEOTIDE SEQUENCE [LARGE SCALE GENOMIC DNA]</scope>
    <source>
        <strain evidence="1 2">M213</strain>
    </source>
</reference>
<dbReference type="EMBL" id="AJYC02000110">
    <property type="protein sequence ID" value="EKT78287.1"/>
    <property type="molecule type" value="Genomic_DNA"/>
</dbReference>
<organism evidence="1 2">
    <name type="scientific">Rhodococcus opacus M213</name>
    <dbReference type="NCBI Taxonomy" id="1129896"/>
    <lineage>
        <taxon>Bacteria</taxon>
        <taxon>Bacillati</taxon>
        <taxon>Actinomycetota</taxon>
        <taxon>Actinomycetes</taxon>
        <taxon>Mycobacteriales</taxon>
        <taxon>Nocardiaceae</taxon>
        <taxon>Rhodococcus</taxon>
    </lineage>
</organism>
<dbReference type="Proteomes" id="UP000005951">
    <property type="component" value="Unassembled WGS sequence"/>
</dbReference>